<evidence type="ECO:0000259" key="5">
    <source>
        <dbReference type="PROSITE" id="PS50977"/>
    </source>
</evidence>
<dbReference type="InterPro" id="IPR004111">
    <property type="entry name" value="Repressor_TetR_C"/>
</dbReference>
<dbReference type="GO" id="GO:0003700">
    <property type="term" value="F:DNA-binding transcription factor activity"/>
    <property type="evidence" value="ECO:0007669"/>
    <property type="project" value="TreeGrafter"/>
</dbReference>
<reference evidence="6 7" key="1">
    <citation type="submission" date="2020-08" db="EMBL/GenBank/DDBJ databases">
        <title>Sequencing the genomes of 1000 actinobacteria strains.</title>
        <authorList>
            <person name="Klenk H.-P."/>
        </authorList>
    </citation>
    <scope>NUCLEOTIDE SEQUENCE [LARGE SCALE GENOMIC DNA]</scope>
    <source>
        <strain evidence="6 7">DSM 22826</strain>
    </source>
</reference>
<keyword evidence="7" id="KW-1185">Reference proteome</keyword>
<dbReference type="Pfam" id="PF02909">
    <property type="entry name" value="TetR_C_1"/>
    <property type="match status" value="1"/>
</dbReference>
<organism evidence="6 7">
    <name type="scientific">Paeniglutamicibacter cryotolerans</name>
    <dbReference type="NCBI Taxonomy" id="670079"/>
    <lineage>
        <taxon>Bacteria</taxon>
        <taxon>Bacillati</taxon>
        <taxon>Actinomycetota</taxon>
        <taxon>Actinomycetes</taxon>
        <taxon>Micrococcales</taxon>
        <taxon>Micrococcaceae</taxon>
        <taxon>Paeniglutamicibacter</taxon>
    </lineage>
</organism>
<evidence type="ECO:0000256" key="2">
    <source>
        <dbReference type="ARBA" id="ARBA00023125"/>
    </source>
</evidence>
<dbReference type="Gene3D" id="1.10.357.10">
    <property type="entry name" value="Tetracycline Repressor, domain 2"/>
    <property type="match status" value="1"/>
</dbReference>
<dbReference type="Gene3D" id="1.10.10.60">
    <property type="entry name" value="Homeodomain-like"/>
    <property type="match status" value="1"/>
</dbReference>
<dbReference type="GO" id="GO:0045892">
    <property type="term" value="P:negative regulation of DNA-templated transcription"/>
    <property type="evidence" value="ECO:0007669"/>
    <property type="project" value="InterPro"/>
</dbReference>
<dbReference type="InterPro" id="IPR009057">
    <property type="entry name" value="Homeodomain-like_sf"/>
</dbReference>
<evidence type="ECO:0000313" key="7">
    <source>
        <dbReference type="Proteomes" id="UP000523000"/>
    </source>
</evidence>
<keyword evidence="2 4" id="KW-0238">DNA-binding</keyword>
<comment type="caution">
    <text evidence="6">The sequence shown here is derived from an EMBL/GenBank/DDBJ whole genome shotgun (WGS) entry which is preliminary data.</text>
</comment>
<dbReference type="PANTHER" id="PTHR30055:SF234">
    <property type="entry name" value="HTH-TYPE TRANSCRIPTIONAL REGULATOR BETI"/>
    <property type="match status" value="1"/>
</dbReference>
<dbReference type="GO" id="GO:0000976">
    <property type="term" value="F:transcription cis-regulatory region binding"/>
    <property type="evidence" value="ECO:0007669"/>
    <property type="project" value="TreeGrafter"/>
</dbReference>
<keyword evidence="1" id="KW-0805">Transcription regulation</keyword>
<dbReference type="PANTHER" id="PTHR30055">
    <property type="entry name" value="HTH-TYPE TRANSCRIPTIONAL REGULATOR RUTR"/>
    <property type="match status" value="1"/>
</dbReference>
<protein>
    <submittedName>
        <fullName evidence="6">AcrR family transcriptional regulator</fullName>
    </submittedName>
</protein>
<dbReference type="InterPro" id="IPR036271">
    <property type="entry name" value="Tet_transcr_reg_TetR-rel_C_sf"/>
</dbReference>
<dbReference type="AlphaFoldDB" id="A0A839QHU9"/>
<dbReference type="InterPro" id="IPR050109">
    <property type="entry name" value="HTH-type_TetR-like_transc_reg"/>
</dbReference>
<feature type="domain" description="HTH tetR-type" evidence="5">
    <location>
        <begin position="17"/>
        <end position="77"/>
    </location>
</feature>
<evidence type="ECO:0000256" key="3">
    <source>
        <dbReference type="ARBA" id="ARBA00023163"/>
    </source>
</evidence>
<gene>
    <name evidence="6" type="ORF">E9229_001538</name>
</gene>
<dbReference type="Proteomes" id="UP000523000">
    <property type="component" value="Unassembled WGS sequence"/>
</dbReference>
<evidence type="ECO:0000256" key="1">
    <source>
        <dbReference type="ARBA" id="ARBA00023015"/>
    </source>
</evidence>
<dbReference type="RefSeq" id="WP_183510623.1">
    <property type="nucleotide sequence ID" value="NZ_BAABGK010000022.1"/>
</dbReference>
<dbReference type="SUPFAM" id="SSF46689">
    <property type="entry name" value="Homeodomain-like"/>
    <property type="match status" value="1"/>
</dbReference>
<feature type="DNA-binding region" description="H-T-H motif" evidence="4">
    <location>
        <begin position="40"/>
        <end position="59"/>
    </location>
</feature>
<dbReference type="EMBL" id="JACHVS010000001">
    <property type="protein sequence ID" value="MBB2995347.1"/>
    <property type="molecule type" value="Genomic_DNA"/>
</dbReference>
<dbReference type="Pfam" id="PF00440">
    <property type="entry name" value="TetR_N"/>
    <property type="match status" value="1"/>
</dbReference>
<name>A0A839QHU9_9MICC</name>
<proteinExistence type="predicted"/>
<accession>A0A839QHU9</accession>
<dbReference type="PROSITE" id="PS50977">
    <property type="entry name" value="HTH_TETR_2"/>
    <property type="match status" value="1"/>
</dbReference>
<sequence>MPTQGAAVKKLAGTKTRIDAALIIEAGLRIASEPGSGSVTVRELGKALHADPTSIYRHFRNKDALMKALLDRIAEMALERVTAPREQWRERLRQSFQAFYDLYMEYPAIGEHAILLSTEGPAELDVVELTLECLSEAGLRGDDLVRHYAAISTYVLAYTSGIARSEAARASGPLEDTSAWFRRSLPMSPSTHPHVNALRDPLSMLDDADAYQMGIEALLDGVEATAQHLRATRTD</sequence>
<evidence type="ECO:0000256" key="4">
    <source>
        <dbReference type="PROSITE-ProRule" id="PRU00335"/>
    </source>
</evidence>
<keyword evidence="3" id="KW-0804">Transcription</keyword>
<dbReference type="InterPro" id="IPR001647">
    <property type="entry name" value="HTH_TetR"/>
</dbReference>
<dbReference type="SUPFAM" id="SSF48498">
    <property type="entry name" value="Tetracyclin repressor-like, C-terminal domain"/>
    <property type="match status" value="1"/>
</dbReference>
<evidence type="ECO:0000313" key="6">
    <source>
        <dbReference type="EMBL" id="MBB2995347.1"/>
    </source>
</evidence>